<reference evidence="9 11" key="2">
    <citation type="submission" date="2020-05" db="EMBL/GenBank/DDBJ databases">
        <authorList>
            <person name="Zhang R."/>
        </authorList>
    </citation>
    <scope>NUCLEOTIDE SEQUENCE [LARGE SCALE GENOMIC DNA]</scope>
    <source>
        <strain evidence="9 11">DSM 28986</strain>
    </source>
</reference>
<dbReference type="KEGG" id="fai:FAD_0398"/>
<evidence type="ECO:0000313" key="8">
    <source>
        <dbReference type="EMBL" id="ARD84319.1"/>
    </source>
</evidence>
<dbReference type="EMBL" id="CP015363">
    <property type="protein sequence ID" value="ARD84319.1"/>
    <property type="molecule type" value="Genomic_DNA"/>
</dbReference>
<comment type="similarity">
    <text evidence="5">Belongs to the prefoldin alpha subunit family.</text>
</comment>
<dbReference type="GeneID" id="16025564"/>
<dbReference type="Gene3D" id="1.10.287.370">
    <property type="match status" value="1"/>
</dbReference>
<comment type="subunit">
    <text evidence="2 5">Heterohexamer of two alpha and four beta subunits.</text>
</comment>
<name>A0A1V0N2I7_9ARCH</name>
<dbReference type="InterPro" id="IPR004127">
    <property type="entry name" value="Prefoldin_subunit_alpha"/>
</dbReference>
<organism evidence="8 10">
    <name type="scientific">Ferroplasma acidiphilum</name>
    <dbReference type="NCBI Taxonomy" id="74969"/>
    <lineage>
        <taxon>Archaea</taxon>
        <taxon>Methanobacteriati</taxon>
        <taxon>Thermoplasmatota</taxon>
        <taxon>Thermoplasmata</taxon>
        <taxon>Thermoplasmatales</taxon>
        <taxon>Ferroplasmaceae</taxon>
        <taxon>Ferroplasma</taxon>
    </lineage>
</organism>
<dbReference type="RefSeq" id="WP_009887419.1">
    <property type="nucleotide sequence ID" value="NZ_CP015363.1"/>
</dbReference>
<dbReference type="Pfam" id="PF02996">
    <property type="entry name" value="Prefoldin"/>
    <property type="match status" value="1"/>
</dbReference>
<keyword evidence="10" id="KW-1185">Reference proteome</keyword>
<evidence type="ECO:0000256" key="2">
    <source>
        <dbReference type="ARBA" id="ARBA00011716"/>
    </source>
</evidence>
<evidence type="ECO:0000313" key="10">
    <source>
        <dbReference type="Proteomes" id="UP000192050"/>
    </source>
</evidence>
<evidence type="ECO:0000256" key="1">
    <source>
        <dbReference type="ARBA" id="ARBA00010048"/>
    </source>
</evidence>
<dbReference type="InterPro" id="IPR011599">
    <property type="entry name" value="PFD_alpha_archaea"/>
</dbReference>
<dbReference type="OrthoDB" id="10045at2157"/>
<comment type="similarity">
    <text evidence="1">Belongs to the prefoldin subunit alpha family.</text>
</comment>
<gene>
    <name evidence="5 9" type="primary">pfdA</name>
    <name evidence="8" type="ORF">FAD_0398</name>
    <name evidence="9" type="ORF">HLB00_05075</name>
</gene>
<dbReference type="GO" id="GO:0051082">
    <property type="term" value="F:unfolded protein binding"/>
    <property type="evidence" value="ECO:0007669"/>
    <property type="project" value="UniProtKB-UniRule"/>
</dbReference>
<dbReference type="GO" id="GO:0006457">
    <property type="term" value="P:protein folding"/>
    <property type="evidence" value="ECO:0007669"/>
    <property type="project" value="UniProtKB-UniRule"/>
</dbReference>
<keyword evidence="5" id="KW-0963">Cytoplasm</keyword>
<dbReference type="EMBL" id="JABGBP010000171">
    <property type="protein sequence ID" value="NOL60206.1"/>
    <property type="molecule type" value="Genomic_DNA"/>
</dbReference>
<dbReference type="InterPro" id="IPR009053">
    <property type="entry name" value="Prefoldin"/>
</dbReference>
<keyword evidence="3 5" id="KW-0143">Chaperone</keyword>
<dbReference type="GO" id="GO:0005737">
    <property type="term" value="C:cytoplasm"/>
    <property type="evidence" value="ECO:0007669"/>
    <property type="project" value="UniProtKB-SubCell"/>
</dbReference>
<feature type="coiled-coil region" evidence="7">
    <location>
        <begin position="83"/>
        <end position="117"/>
    </location>
</feature>
<evidence type="ECO:0000256" key="3">
    <source>
        <dbReference type="ARBA" id="ARBA00023186"/>
    </source>
</evidence>
<sequence>MAGENELVEQIEYLKNLLETIDSRMNLLLKTLEESNDTLALLKDTDYEKSKDVKISIGSGLFSKAALDTSKIIVPVGSGVFIEEEKEKTIKRMEENIQSLQDTYNNLLKQKQSAQNNYDALMYSVQRAQEGNR</sequence>
<evidence type="ECO:0000313" key="9">
    <source>
        <dbReference type="EMBL" id="NOL60206.1"/>
    </source>
</evidence>
<evidence type="ECO:0000256" key="7">
    <source>
        <dbReference type="SAM" id="Coils"/>
    </source>
</evidence>
<evidence type="ECO:0000256" key="6">
    <source>
        <dbReference type="NCBIfam" id="TIGR00293"/>
    </source>
</evidence>
<dbReference type="GO" id="GO:0016272">
    <property type="term" value="C:prefoldin complex"/>
    <property type="evidence" value="ECO:0007669"/>
    <property type="project" value="UniProtKB-UniRule"/>
</dbReference>
<dbReference type="Proteomes" id="UP000192050">
    <property type="component" value="Chromosome"/>
</dbReference>
<comment type="function">
    <text evidence="4 5">Molecular chaperone capable of stabilizing a range of proteins. Seems to fulfill an ATP-independent, HSP70-like function in archaeal de novo protein folding.</text>
</comment>
<dbReference type="NCBIfam" id="TIGR00293">
    <property type="entry name" value="prefoldin subunit alpha"/>
    <property type="match status" value="1"/>
</dbReference>
<dbReference type="SUPFAM" id="SSF46579">
    <property type="entry name" value="Prefoldin"/>
    <property type="match status" value="1"/>
</dbReference>
<proteinExistence type="inferred from homology"/>
<keyword evidence="7" id="KW-0175">Coiled coil</keyword>
<dbReference type="AlphaFoldDB" id="A0A1V0N2I7"/>
<protein>
    <recommendedName>
        <fullName evidence="5 6">Prefoldin subunit alpha</fullName>
    </recommendedName>
    <alternativeName>
        <fullName evidence="5">GimC subunit alpha</fullName>
    </alternativeName>
</protein>
<dbReference type="STRING" id="74969.FAD_0398"/>
<accession>A0A1V0N2I7</accession>
<comment type="subcellular location">
    <subcellularLocation>
        <location evidence="5">Cytoplasm</location>
    </subcellularLocation>
</comment>
<evidence type="ECO:0000256" key="4">
    <source>
        <dbReference type="ARBA" id="ARBA00025077"/>
    </source>
</evidence>
<evidence type="ECO:0000256" key="5">
    <source>
        <dbReference type="HAMAP-Rule" id="MF_00308"/>
    </source>
</evidence>
<evidence type="ECO:0000313" key="11">
    <source>
        <dbReference type="Proteomes" id="UP000546917"/>
    </source>
</evidence>
<dbReference type="GeneID" id="84218896"/>
<reference evidence="8 10" key="1">
    <citation type="submission" date="2011-10" db="EMBL/GenBank/DDBJ databases">
        <title>Metabolic and evolutionary patterns in the extreme acidophile Ferroplasma acidiphilum.</title>
        <authorList>
            <person name="Golyshina O.V."/>
            <person name="Kozyavkin S.A."/>
            <person name="Tatusov R.L."/>
            <person name="Slesarev A.I."/>
            <person name="Golyshin P.N."/>
        </authorList>
    </citation>
    <scope>NUCLEOTIDE SEQUENCE [LARGE SCALE GENOMIC DNA]</scope>
    <source>
        <strain evidence="8">Berkeley</strain>
        <strain evidence="10">Y</strain>
    </source>
</reference>
<dbReference type="HAMAP" id="MF_00308">
    <property type="entry name" value="PfdA"/>
    <property type="match status" value="1"/>
</dbReference>
<dbReference type="Proteomes" id="UP000546917">
    <property type="component" value="Unassembled WGS sequence"/>
</dbReference>